<dbReference type="Gene3D" id="3.40.630.40">
    <property type="entry name" value="Zn-dependent exopeptidases"/>
    <property type="match status" value="1"/>
</dbReference>
<dbReference type="GO" id="GO:0009253">
    <property type="term" value="P:peptidoglycan catabolic process"/>
    <property type="evidence" value="ECO:0007669"/>
    <property type="project" value="InterPro"/>
</dbReference>
<sequence>MQKMHKGIQSPAVWLEDDEGNGMKVYLSPAQHKNQGACSPGGVRYLEDYWTRKVANQAAKILRAAGVTVKVSTNWPTDNFVGAASQSNAWGADVHIPIHSNAGNGRMRGTDTFYYSTRGKALAQTLLRYIGAVSGQKRSVTYKTWHELTATNAIAAYVELDFHDNPAGCKHISTNYRLFGKAIAEGVLDHYNVSKPKPKSTIPLAARSLRKAFLSLPDRWQLWVLKYAPRWHDKGK</sequence>
<dbReference type="GO" id="GO:0030288">
    <property type="term" value="C:outer membrane-bounded periplasmic space"/>
    <property type="evidence" value="ECO:0007669"/>
    <property type="project" value="TreeGrafter"/>
</dbReference>
<reference evidence="3" key="1">
    <citation type="submission" date="2020-03" db="EMBL/GenBank/DDBJ databases">
        <title>The deep terrestrial virosphere.</title>
        <authorList>
            <person name="Holmfeldt K."/>
            <person name="Nilsson E."/>
            <person name="Simone D."/>
            <person name="Lopez-Fernandez M."/>
            <person name="Wu X."/>
            <person name="de Brujin I."/>
            <person name="Lundin D."/>
            <person name="Andersson A."/>
            <person name="Bertilsson S."/>
            <person name="Dopson M."/>
        </authorList>
    </citation>
    <scope>NUCLEOTIDE SEQUENCE</scope>
    <source>
        <strain evidence="3">MM415A00857</strain>
    </source>
</reference>
<dbReference type="PANTHER" id="PTHR30404:SF0">
    <property type="entry name" value="N-ACETYLMURAMOYL-L-ALANINE AMIDASE AMIC"/>
    <property type="match status" value="1"/>
</dbReference>
<dbReference type="InterPro" id="IPR002508">
    <property type="entry name" value="MurNAc-LAA_cat"/>
</dbReference>
<evidence type="ECO:0000259" key="2">
    <source>
        <dbReference type="SMART" id="SM00646"/>
    </source>
</evidence>
<dbReference type="PANTHER" id="PTHR30404">
    <property type="entry name" value="N-ACETYLMURAMOYL-L-ALANINE AMIDASE"/>
    <property type="match status" value="1"/>
</dbReference>
<accession>A0A6M3KCP7</accession>
<evidence type="ECO:0000256" key="1">
    <source>
        <dbReference type="ARBA" id="ARBA00022801"/>
    </source>
</evidence>
<dbReference type="GO" id="GO:0008745">
    <property type="term" value="F:N-acetylmuramoyl-L-alanine amidase activity"/>
    <property type="evidence" value="ECO:0007669"/>
    <property type="project" value="InterPro"/>
</dbReference>
<dbReference type="EMBL" id="MT142387">
    <property type="protein sequence ID" value="QJA79592.1"/>
    <property type="molecule type" value="Genomic_DNA"/>
</dbReference>
<dbReference type="Pfam" id="PF01520">
    <property type="entry name" value="Amidase_3"/>
    <property type="match status" value="1"/>
</dbReference>
<proteinExistence type="predicted"/>
<gene>
    <name evidence="3" type="ORF">MM415A00857_0011</name>
</gene>
<keyword evidence="1" id="KW-0378">Hydrolase</keyword>
<protein>
    <submittedName>
        <fullName evidence="3">Putative N-acetylmuramoyl-L-alanine amidase</fullName>
    </submittedName>
</protein>
<organism evidence="3">
    <name type="scientific">viral metagenome</name>
    <dbReference type="NCBI Taxonomy" id="1070528"/>
    <lineage>
        <taxon>unclassified sequences</taxon>
        <taxon>metagenomes</taxon>
        <taxon>organismal metagenomes</taxon>
    </lineage>
</organism>
<name>A0A6M3KCP7_9ZZZZ</name>
<feature type="domain" description="MurNAc-LAA" evidence="2">
    <location>
        <begin position="84"/>
        <end position="188"/>
    </location>
</feature>
<dbReference type="CDD" id="cd02696">
    <property type="entry name" value="MurNAc-LAA"/>
    <property type="match status" value="1"/>
</dbReference>
<dbReference type="SUPFAM" id="SSF53187">
    <property type="entry name" value="Zn-dependent exopeptidases"/>
    <property type="match status" value="1"/>
</dbReference>
<dbReference type="AlphaFoldDB" id="A0A6M3KCP7"/>
<dbReference type="SMART" id="SM00646">
    <property type="entry name" value="Ami_3"/>
    <property type="match status" value="1"/>
</dbReference>
<dbReference type="InterPro" id="IPR050695">
    <property type="entry name" value="N-acetylmuramoyl_amidase_3"/>
</dbReference>
<evidence type="ECO:0000313" key="3">
    <source>
        <dbReference type="EMBL" id="QJA79592.1"/>
    </source>
</evidence>